<protein>
    <submittedName>
        <fullName evidence="1">A042805f-f2fc-4a17-ba1d-e67f9153d9cd</fullName>
    </submittedName>
</protein>
<organism evidence="1 2">
    <name type="scientific">Sclerotinia trifoliorum</name>
    <dbReference type="NCBI Taxonomy" id="28548"/>
    <lineage>
        <taxon>Eukaryota</taxon>
        <taxon>Fungi</taxon>
        <taxon>Dikarya</taxon>
        <taxon>Ascomycota</taxon>
        <taxon>Pezizomycotina</taxon>
        <taxon>Leotiomycetes</taxon>
        <taxon>Helotiales</taxon>
        <taxon>Sclerotiniaceae</taxon>
        <taxon>Sclerotinia</taxon>
    </lineage>
</organism>
<accession>A0A8H2ZMG5</accession>
<comment type="caution">
    <text evidence="1">The sequence shown here is derived from an EMBL/GenBank/DDBJ whole genome shotgun (WGS) entry which is preliminary data.</text>
</comment>
<evidence type="ECO:0000313" key="2">
    <source>
        <dbReference type="Proteomes" id="UP000624404"/>
    </source>
</evidence>
<evidence type="ECO:0000313" key="1">
    <source>
        <dbReference type="EMBL" id="CAD6442345.1"/>
    </source>
</evidence>
<dbReference type="OrthoDB" id="3473305at2759"/>
<dbReference type="EMBL" id="CAJHIA010000007">
    <property type="protein sequence ID" value="CAD6442345.1"/>
    <property type="molecule type" value="Genomic_DNA"/>
</dbReference>
<reference evidence="1" key="1">
    <citation type="submission" date="2020-10" db="EMBL/GenBank/DDBJ databases">
        <authorList>
            <person name="Kusch S."/>
        </authorList>
    </citation>
    <scope>NUCLEOTIDE SEQUENCE</scope>
    <source>
        <strain evidence="1">SwB9</strain>
    </source>
</reference>
<gene>
    <name evidence="1" type="ORF">SCLTRI_LOCUS2138</name>
</gene>
<name>A0A8H2ZMG5_9HELO</name>
<proteinExistence type="predicted"/>
<dbReference type="AlphaFoldDB" id="A0A8H2ZMG5"/>
<keyword evidence="2" id="KW-1185">Reference proteome</keyword>
<sequence>MVCPEAREVVLSFKEPLELLKWRPEFAERLSYLGPAPQNSQASIYINIDIDTIWVQTFKDDWVTVSEALVAIGWIPEVKRIIVPKANPMGMQMLSSIMPNEHNRYNSIIYPWALSFNLEEIYYLLGDDDFSFDDKGIELPHLLDGYIDRAYPRTFSAERLPRSLEEIEGYEKGFDYARNRGIEQCWESNPIITGIVVHFPNISALNMTNIMYQTNFTINTSHWQSSGYRPGNRPRSST</sequence>
<dbReference type="Proteomes" id="UP000624404">
    <property type="component" value="Unassembled WGS sequence"/>
</dbReference>